<name>A0A9N9C9A5_9GLOM</name>
<dbReference type="EMBL" id="CAJVPV010005610">
    <property type="protein sequence ID" value="CAG8593568.1"/>
    <property type="molecule type" value="Genomic_DNA"/>
</dbReference>
<protein>
    <submittedName>
        <fullName evidence="1">15778_t:CDS:1</fullName>
    </submittedName>
</protein>
<evidence type="ECO:0000313" key="1">
    <source>
        <dbReference type="EMBL" id="CAG8593568.1"/>
    </source>
</evidence>
<feature type="non-terminal residue" evidence="1">
    <location>
        <position position="70"/>
    </location>
</feature>
<gene>
    <name evidence="1" type="ORF">AMORRO_LOCUS7456</name>
</gene>
<dbReference type="AlphaFoldDB" id="A0A9N9C9A5"/>
<comment type="caution">
    <text evidence="1">The sequence shown here is derived from an EMBL/GenBank/DDBJ whole genome shotgun (WGS) entry which is preliminary data.</text>
</comment>
<reference evidence="1" key="1">
    <citation type="submission" date="2021-06" db="EMBL/GenBank/DDBJ databases">
        <authorList>
            <person name="Kallberg Y."/>
            <person name="Tangrot J."/>
            <person name="Rosling A."/>
        </authorList>
    </citation>
    <scope>NUCLEOTIDE SEQUENCE</scope>
    <source>
        <strain evidence="1">CL551</strain>
    </source>
</reference>
<evidence type="ECO:0000313" key="2">
    <source>
        <dbReference type="Proteomes" id="UP000789342"/>
    </source>
</evidence>
<dbReference type="Proteomes" id="UP000789342">
    <property type="component" value="Unassembled WGS sequence"/>
</dbReference>
<organism evidence="1 2">
    <name type="scientific">Acaulospora morrowiae</name>
    <dbReference type="NCBI Taxonomy" id="94023"/>
    <lineage>
        <taxon>Eukaryota</taxon>
        <taxon>Fungi</taxon>
        <taxon>Fungi incertae sedis</taxon>
        <taxon>Mucoromycota</taxon>
        <taxon>Glomeromycotina</taxon>
        <taxon>Glomeromycetes</taxon>
        <taxon>Diversisporales</taxon>
        <taxon>Acaulosporaceae</taxon>
        <taxon>Acaulospora</taxon>
    </lineage>
</organism>
<sequence>MVFHWSNPRDSYIWNWNFDCWLHLPSLFYGKRKFEVKAKLDLVVVLSISDVKKAKDDKDLPGEALYENPG</sequence>
<accession>A0A9N9C9A5</accession>
<proteinExistence type="predicted"/>
<keyword evidence="2" id="KW-1185">Reference proteome</keyword>